<dbReference type="PANTHER" id="PTHR45947">
    <property type="entry name" value="SULFOQUINOVOSYL TRANSFERASE SQD2"/>
    <property type="match status" value="1"/>
</dbReference>
<evidence type="ECO:0000259" key="2">
    <source>
        <dbReference type="Pfam" id="PF13579"/>
    </source>
</evidence>
<evidence type="ECO:0000259" key="1">
    <source>
        <dbReference type="Pfam" id="PF00534"/>
    </source>
</evidence>
<gene>
    <name evidence="3" type="primary">mshA_1</name>
    <name evidence="3" type="ORF">DSM104635_00207</name>
</gene>
<dbReference type="RefSeq" id="WP_158764401.1">
    <property type="nucleotide sequence ID" value="NZ_CP047045.1"/>
</dbReference>
<keyword evidence="3" id="KW-0328">Glycosyltransferase</keyword>
<dbReference type="InterPro" id="IPR001296">
    <property type="entry name" value="Glyco_trans_1"/>
</dbReference>
<dbReference type="EC" id="2.4.1.250" evidence="3"/>
<accession>A0A6I6ML65</accession>
<protein>
    <submittedName>
        <fullName evidence="3">D-inositol 3-phosphate glycosyltransferase</fullName>
        <ecNumber evidence="3">2.4.1.250</ecNumber>
    </submittedName>
</protein>
<dbReference type="Pfam" id="PF00534">
    <property type="entry name" value="Glycos_transf_1"/>
    <property type="match status" value="1"/>
</dbReference>
<reference evidence="4" key="1">
    <citation type="submission" date="2019-12" db="EMBL/GenBank/DDBJ databases">
        <title>Complete genome of Terracaulis silvestris 0127_4.</title>
        <authorList>
            <person name="Vieira S."/>
            <person name="Riedel T."/>
            <person name="Sproer C."/>
            <person name="Pascual J."/>
            <person name="Boedeker C."/>
            <person name="Overmann J."/>
        </authorList>
    </citation>
    <scope>NUCLEOTIDE SEQUENCE [LARGE SCALE GENOMIC DNA]</scope>
    <source>
        <strain evidence="4">0127_4</strain>
    </source>
</reference>
<dbReference type="Proteomes" id="UP000431269">
    <property type="component" value="Chromosome"/>
</dbReference>
<dbReference type="AlphaFoldDB" id="A0A6I6ML65"/>
<evidence type="ECO:0000313" key="3">
    <source>
        <dbReference type="EMBL" id="QGZ93397.1"/>
    </source>
</evidence>
<feature type="domain" description="Glycosyl transferase family 1" evidence="1">
    <location>
        <begin position="188"/>
        <end position="347"/>
    </location>
</feature>
<proteinExistence type="predicted"/>
<dbReference type="InterPro" id="IPR050194">
    <property type="entry name" value="Glycosyltransferase_grp1"/>
</dbReference>
<dbReference type="Pfam" id="PF13579">
    <property type="entry name" value="Glyco_trans_4_4"/>
    <property type="match status" value="1"/>
</dbReference>
<evidence type="ECO:0000313" key="4">
    <source>
        <dbReference type="Proteomes" id="UP000431269"/>
    </source>
</evidence>
<dbReference type="PANTHER" id="PTHR45947:SF3">
    <property type="entry name" value="SULFOQUINOVOSYL TRANSFERASE SQD2"/>
    <property type="match status" value="1"/>
</dbReference>
<dbReference type="Gene3D" id="3.40.50.2000">
    <property type="entry name" value="Glycogen Phosphorylase B"/>
    <property type="match status" value="2"/>
</dbReference>
<organism evidence="3 4">
    <name type="scientific">Terricaulis silvestris</name>
    <dbReference type="NCBI Taxonomy" id="2686094"/>
    <lineage>
        <taxon>Bacteria</taxon>
        <taxon>Pseudomonadati</taxon>
        <taxon>Pseudomonadota</taxon>
        <taxon>Alphaproteobacteria</taxon>
        <taxon>Caulobacterales</taxon>
        <taxon>Caulobacteraceae</taxon>
        <taxon>Terricaulis</taxon>
    </lineage>
</organism>
<dbReference type="GO" id="GO:0102710">
    <property type="term" value="F:D-inositol-3-phosphate glycosyltransferase activity"/>
    <property type="evidence" value="ECO:0007669"/>
    <property type="project" value="UniProtKB-EC"/>
</dbReference>
<keyword evidence="3" id="KW-0808">Transferase</keyword>
<dbReference type="EMBL" id="CP047045">
    <property type="protein sequence ID" value="QGZ93397.1"/>
    <property type="molecule type" value="Genomic_DNA"/>
</dbReference>
<feature type="domain" description="Glycosyltransferase subfamily 4-like N-terminal" evidence="2">
    <location>
        <begin position="16"/>
        <end position="178"/>
    </location>
</feature>
<dbReference type="KEGG" id="tsv:DSM104635_00207"/>
<name>A0A6I6ML65_9CAUL</name>
<dbReference type="InterPro" id="IPR028098">
    <property type="entry name" value="Glyco_trans_4-like_N"/>
</dbReference>
<keyword evidence="4" id="KW-1185">Reference proteome</keyword>
<dbReference type="SUPFAM" id="SSF53756">
    <property type="entry name" value="UDP-Glycosyltransferase/glycogen phosphorylase"/>
    <property type="match status" value="1"/>
</dbReference>
<sequence>MIKCLHVIAGLAPRYGGPSYSVPRLCQALRSKEADARILSVQERTDSAPASSDDLRFKQDFAKVPILRKLRLSRALFEMLDHEASRVDIIHNHGLWLAPNIYSGWVTKRHSRPLIISPRGMLNQEALAFSSAKKSLFWNLLQGPLFRHAACYHATSDAEFQDLRHFGIGRPVAIIRNGVDVPALAETRNASENRTVLYLGRLHPIKGLDCLLDAWQAAYRPSWRLRIVGVDENGHADELRAQAARLKLSNVSIEGPLYGSERLDAYRQADLFVMPTRKENFGLTIAEALVAGTSVISTKGAPWPGIETHDCGWWIDHGVAPLVEALDIAMAKPRQELQAMGANGRAWMARDYSWDRVAADMLDVYRWLQHGGVPPATVRID</sequence>